<dbReference type="FunFam" id="1.10.10.10:FF:000028">
    <property type="entry name" value="Fumarate/nitrate reduction transcriptional regulator Fnr"/>
    <property type="match status" value="1"/>
</dbReference>
<organism evidence="6">
    <name type="scientific">uncultured bacterium 1042</name>
    <dbReference type="NCBI Taxonomy" id="548897"/>
    <lineage>
        <taxon>Bacteria</taxon>
        <taxon>environmental samples</taxon>
    </lineage>
</organism>
<dbReference type="EMBL" id="EU910854">
    <property type="protein sequence ID" value="ACF98084.1"/>
    <property type="molecule type" value="Genomic_DNA"/>
</dbReference>
<dbReference type="CDD" id="cd00092">
    <property type="entry name" value="HTH_CRP"/>
    <property type="match status" value="1"/>
</dbReference>
<dbReference type="PROSITE" id="PS50042">
    <property type="entry name" value="CNMP_BINDING_3"/>
    <property type="match status" value="1"/>
</dbReference>
<sequence>MMRVKGDRVAGLDRSLISGLALFQGMTPAEQEAILRGARSTRYPKESAVFEQDAEAQSFFVLLDGHIRVVRTTPDGQQIIARYIGEGEIFGVAAALGRTTYPASAIAAVDCVVLVWPNALWPELSARFPAFGANTFKTVGSRLQETQTRVVEMSTEQVEQRVAHALLRLVSQTGRKTEAGIEIDFPISRQDIAEMTGTTLHTVSRLLSAWEDKGIIVSGRQKVTVADPHRLVTIAEKPRG</sequence>
<dbReference type="InterPro" id="IPR036390">
    <property type="entry name" value="WH_DNA-bd_sf"/>
</dbReference>
<dbReference type="SMART" id="SM00419">
    <property type="entry name" value="HTH_CRP"/>
    <property type="match status" value="1"/>
</dbReference>
<dbReference type="InterPro" id="IPR012318">
    <property type="entry name" value="HTH_CRP"/>
</dbReference>
<dbReference type="InterPro" id="IPR036388">
    <property type="entry name" value="WH-like_DNA-bd_sf"/>
</dbReference>
<dbReference type="GO" id="GO:0003677">
    <property type="term" value="F:DNA binding"/>
    <property type="evidence" value="ECO:0007669"/>
    <property type="project" value="UniProtKB-KW"/>
</dbReference>
<feature type="domain" description="HTH crp-type" evidence="5">
    <location>
        <begin position="156"/>
        <end position="229"/>
    </location>
</feature>
<dbReference type="AlphaFoldDB" id="B8R8S8"/>
<evidence type="ECO:0000259" key="4">
    <source>
        <dbReference type="PROSITE" id="PS50042"/>
    </source>
</evidence>
<dbReference type="PANTHER" id="PTHR24567">
    <property type="entry name" value="CRP FAMILY TRANSCRIPTIONAL REGULATORY PROTEIN"/>
    <property type="match status" value="1"/>
</dbReference>
<proteinExistence type="predicted"/>
<dbReference type="Pfam" id="PF00027">
    <property type="entry name" value="cNMP_binding"/>
    <property type="match status" value="1"/>
</dbReference>
<reference evidence="6" key="1">
    <citation type="journal article" date="2009" name="Appl. Environ. Microbiol.">
        <title>Characterization of denitrification gene clusters of soil bacteria via a metagenomic approach.</title>
        <authorList>
            <person name="Demaneche S."/>
            <person name="Philippot L."/>
            <person name="David M.M."/>
            <person name="Navarro E."/>
            <person name="Vogel T.M."/>
            <person name="Simonet P."/>
        </authorList>
    </citation>
    <scope>NUCLEOTIDE SEQUENCE</scope>
</reference>
<dbReference type="SUPFAM" id="SSF51206">
    <property type="entry name" value="cAMP-binding domain-like"/>
    <property type="match status" value="1"/>
</dbReference>
<dbReference type="InterPro" id="IPR000595">
    <property type="entry name" value="cNMP-bd_dom"/>
</dbReference>
<accession>B8R8S8</accession>
<dbReference type="Pfam" id="PF13545">
    <property type="entry name" value="HTH_Crp_2"/>
    <property type="match status" value="1"/>
</dbReference>
<evidence type="ECO:0000256" key="3">
    <source>
        <dbReference type="ARBA" id="ARBA00023163"/>
    </source>
</evidence>
<evidence type="ECO:0000256" key="2">
    <source>
        <dbReference type="ARBA" id="ARBA00023125"/>
    </source>
</evidence>
<feature type="domain" description="Cyclic nucleotide-binding" evidence="4">
    <location>
        <begin position="22"/>
        <end position="114"/>
    </location>
</feature>
<dbReference type="PRINTS" id="PR00034">
    <property type="entry name" value="HTHCRP"/>
</dbReference>
<dbReference type="CDD" id="cd00038">
    <property type="entry name" value="CAP_ED"/>
    <property type="match status" value="1"/>
</dbReference>
<protein>
    <submittedName>
        <fullName evidence="6">Putative transcriptional regulator Crp/Fnr family protein</fullName>
    </submittedName>
</protein>
<dbReference type="Gene3D" id="2.60.120.10">
    <property type="entry name" value="Jelly Rolls"/>
    <property type="match status" value="1"/>
</dbReference>
<dbReference type="PROSITE" id="PS51063">
    <property type="entry name" value="HTH_CRP_2"/>
    <property type="match status" value="1"/>
</dbReference>
<dbReference type="InterPro" id="IPR018490">
    <property type="entry name" value="cNMP-bd_dom_sf"/>
</dbReference>
<dbReference type="InterPro" id="IPR050397">
    <property type="entry name" value="Env_Response_Regulators"/>
</dbReference>
<evidence type="ECO:0000256" key="1">
    <source>
        <dbReference type="ARBA" id="ARBA00023015"/>
    </source>
</evidence>
<dbReference type="InterPro" id="IPR014710">
    <property type="entry name" value="RmlC-like_jellyroll"/>
</dbReference>
<dbReference type="SUPFAM" id="SSF46785">
    <property type="entry name" value="Winged helix' DNA-binding domain"/>
    <property type="match status" value="1"/>
</dbReference>
<keyword evidence="3" id="KW-0804">Transcription</keyword>
<dbReference type="SMART" id="SM00100">
    <property type="entry name" value="cNMP"/>
    <property type="match status" value="1"/>
</dbReference>
<evidence type="ECO:0000313" key="6">
    <source>
        <dbReference type="EMBL" id="ACF98084.1"/>
    </source>
</evidence>
<keyword evidence="1" id="KW-0805">Transcription regulation</keyword>
<dbReference type="GO" id="GO:0003700">
    <property type="term" value="F:DNA-binding transcription factor activity"/>
    <property type="evidence" value="ECO:0007669"/>
    <property type="project" value="TreeGrafter"/>
</dbReference>
<dbReference type="Gene3D" id="1.10.10.10">
    <property type="entry name" value="Winged helix-like DNA-binding domain superfamily/Winged helix DNA-binding domain"/>
    <property type="match status" value="1"/>
</dbReference>
<keyword evidence="2" id="KW-0238">DNA-binding</keyword>
<name>B8R8S8_9BACT</name>
<dbReference type="PANTHER" id="PTHR24567:SF28">
    <property type="entry name" value="LISTERIOLYSIN REGULATORY PROTEIN"/>
    <property type="match status" value="1"/>
</dbReference>
<dbReference type="GO" id="GO:0005829">
    <property type="term" value="C:cytosol"/>
    <property type="evidence" value="ECO:0007669"/>
    <property type="project" value="TreeGrafter"/>
</dbReference>
<evidence type="ECO:0000259" key="5">
    <source>
        <dbReference type="PROSITE" id="PS51063"/>
    </source>
</evidence>